<dbReference type="Gene3D" id="2.130.10.10">
    <property type="entry name" value="YVTN repeat-like/Quinoprotein amine dehydrogenase"/>
    <property type="match status" value="1"/>
</dbReference>
<sequence length="574" mass="60852">MRRAPDPDAREVTASAAEQPEGPTKHRGWVDWVVTGLGLGALLGASAVALMVILFGTKNLVDSSTTGGKVRFSDIRLPVNMATMVLSLVVIALTVVAVLTRSQTLRYAAKLVCLVALLCQAIVGLFYFTHAPSMNDADIHGTGYGGTLAAFWVALVGFLLLPFGLAGRAPRRSTTRGITLTAVIALAAAATATAVFAPPTASADDQMIEIDLGDRHQVSTPPPTAVVGEPRQLADGVVAAYPVGPGFVTVDKAGLYNSPSSLTMYNGDDLTTRWNLRVVGNPSPSIRVHVITAKGIVAVTVGGFPGGTRTFGIDATTGERIWKNSTTLSLPQTNSDRDVAGGPQVHHLLEATDDSTVREYDPTSGQLRWSHDAGTTCSIDDVRDLDDTVELTLTCPDGSHTRVLDADTGAVLPSRAERDARDPDRPPLPEGYHYVTDQQAHYPAAIADATGKHVVELTDKRIINCDNTSKNCIAEPVDRAEIELISLAAPTTPLRIPVEGSYSSSLFLHDQLLIATLSWDGSQPRSASTGQITTVDLHTGTHESRPGRAESIEPFPGGVVMGFDDTISTMRGTR</sequence>
<organism evidence="3 4">
    <name type="scientific">Gordonia aichiensis NBRC 108223</name>
    <dbReference type="NCBI Taxonomy" id="1220583"/>
    <lineage>
        <taxon>Bacteria</taxon>
        <taxon>Bacillati</taxon>
        <taxon>Actinomycetota</taxon>
        <taxon>Actinomycetes</taxon>
        <taxon>Mycobacteriales</taxon>
        <taxon>Gordoniaceae</taxon>
        <taxon>Gordonia</taxon>
    </lineage>
</organism>
<reference evidence="3 4" key="1">
    <citation type="submission" date="2012-12" db="EMBL/GenBank/DDBJ databases">
        <title>Whole genome shotgun sequence of Gordonia aichiensis NBRC 108223.</title>
        <authorList>
            <person name="Isaki-Nakamura S."/>
            <person name="Hosoyama A."/>
            <person name="Tsuchikane K."/>
            <person name="Ando Y."/>
            <person name="Baba S."/>
            <person name="Ohji S."/>
            <person name="Hamada M."/>
            <person name="Tamura T."/>
            <person name="Yamazoe A."/>
            <person name="Yamazaki S."/>
            <person name="Fujita N."/>
        </authorList>
    </citation>
    <scope>NUCLEOTIDE SEQUENCE [LARGE SCALE GENOMIC DNA]</scope>
    <source>
        <strain evidence="3 4">NBRC 108223</strain>
    </source>
</reference>
<feature type="compositionally biased region" description="Basic and acidic residues" evidence="1">
    <location>
        <begin position="1"/>
        <end position="11"/>
    </location>
</feature>
<dbReference type="STRING" id="1220583.GOACH_01_00880"/>
<keyword evidence="4" id="KW-1185">Reference proteome</keyword>
<evidence type="ECO:0000256" key="1">
    <source>
        <dbReference type="SAM" id="MobiDB-lite"/>
    </source>
</evidence>
<feature type="transmembrane region" description="Helical" evidence="2">
    <location>
        <begin position="32"/>
        <end position="57"/>
    </location>
</feature>
<dbReference type="EMBL" id="BANR01000001">
    <property type="protein sequence ID" value="GAC46769.1"/>
    <property type="molecule type" value="Genomic_DNA"/>
</dbReference>
<dbReference type="RefSeq" id="WP_005168995.1">
    <property type="nucleotide sequence ID" value="NZ_BANR01000001.1"/>
</dbReference>
<evidence type="ECO:0000313" key="3">
    <source>
        <dbReference type="EMBL" id="GAC46769.1"/>
    </source>
</evidence>
<evidence type="ECO:0000313" key="4">
    <source>
        <dbReference type="Proteomes" id="UP000010988"/>
    </source>
</evidence>
<accession>L7KDQ5</accession>
<proteinExistence type="predicted"/>
<feature type="transmembrane region" description="Helical" evidence="2">
    <location>
        <begin position="178"/>
        <end position="197"/>
    </location>
</feature>
<gene>
    <name evidence="3" type="ORF">GOACH_01_00880</name>
</gene>
<dbReference type="InterPro" id="IPR011047">
    <property type="entry name" value="Quinoprotein_ADH-like_sf"/>
</dbReference>
<name>L7KDQ5_9ACTN</name>
<evidence type="ECO:0000256" key="2">
    <source>
        <dbReference type="SAM" id="Phobius"/>
    </source>
</evidence>
<dbReference type="Proteomes" id="UP000010988">
    <property type="component" value="Unassembled WGS sequence"/>
</dbReference>
<feature type="transmembrane region" description="Helical" evidence="2">
    <location>
        <begin position="77"/>
        <end position="99"/>
    </location>
</feature>
<keyword evidence="2" id="KW-0812">Transmembrane</keyword>
<dbReference type="AlphaFoldDB" id="L7KDQ5"/>
<comment type="caution">
    <text evidence="3">The sequence shown here is derived from an EMBL/GenBank/DDBJ whole genome shotgun (WGS) entry which is preliminary data.</text>
</comment>
<dbReference type="OrthoDB" id="3303686at2"/>
<feature type="region of interest" description="Disordered" evidence="1">
    <location>
        <begin position="1"/>
        <end position="24"/>
    </location>
</feature>
<keyword evidence="2" id="KW-0472">Membrane</keyword>
<keyword evidence="2" id="KW-1133">Transmembrane helix</keyword>
<dbReference type="InterPro" id="IPR015943">
    <property type="entry name" value="WD40/YVTN_repeat-like_dom_sf"/>
</dbReference>
<feature type="transmembrane region" description="Helical" evidence="2">
    <location>
        <begin position="111"/>
        <end position="129"/>
    </location>
</feature>
<dbReference type="SUPFAM" id="SSF50998">
    <property type="entry name" value="Quinoprotein alcohol dehydrogenase-like"/>
    <property type="match status" value="1"/>
</dbReference>
<feature type="transmembrane region" description="Helical" evidence="2">
    <location>
        <begin position="149"/>
        <end position="166"/>
    </location>
</feature>
<protein>
    <submittedName>
        <fullName evidence="3">Uncharacterized protein</fullName>
    </submittedName>
</protein>